<evidence type="ECO:0000259" key="16">
    <source>
        <dbReference type="PROSITE" id="PS50262"/>
    </source>
</evidence>
<keyword evidence="6" id="KW-0297">G-protein coupled receptor</keyword>
<evidence type="ECO:0000256" key="11">
    <source>
        <dbReference type="ARBA" id="ARBA00023224"/>
    </source>
</evidence>
<dbReference type="Pfam" id="PF00001">
    <property type="entry name" value="7tm_1"/>
    <property type="match status" value="1"/>
</dbReference>
<dbReference type="GO" id="GO:0071880">
    <property type="term" value="P:adenylate cyclase-activating adrenergic receptor signaling pathway"/>
    <property type="evidence" value="ECO:0007669"/>
    <property type="project" value="TreeGrafter"/>
</dbReference>
<dbReference type="InterPro" id="IPR017452">
    <property type="entry name" value="GPCR_Rhodpsn_7TM"/>
</dbReference>
<evidence type="ECO:0000256" key="14">
    <source>
        <dbReference type="SAM" id="MobiDB-lite"/>
    </source>
</evidence>
<evidence type="ECO:0000256" key="3">
    <source>
        <dbReference type="ARBA" id="ARBA00022475"/>
    </source>
</evidence>
<keyword evidence="3" id="KW-1003">Cell membrane</keyword>
<dbReference type="EMBL" id="JAINUG010000045">
    <property type="protein sequence ID" value="KAJ8406075.1"/>
    <property type="molecule type" value="Genomic_DNA"/>
</dbReference>
<keyword evidence="9" id="KW-1015">Disulfide bond</keyword>
<keyword evidence="4" id="KW-0812">Transmembrane</keyword>
<keyword evidence="11" id="KW-0807">Transducer</keyword>
<dbReference type="PANTHER" id="PTHR24248:SF21">
    <property type="entry name" value="BETA-2 ADRENERGIC RECEPTOR"/>
    <property type="match status" value="1"/>
</dbReference>
<evidence type="ECO:0000256" key="9">
    <source>
        <dbReference type="ARBA" id="ARBA00023157"/>
    </source>
</evidence>
<reference evidence="17" key="1">
    <citation type="journal article" date="2023" name="Science">
        <title>Genome structures resolve the early diversification of teleost fishes.</title>
        <authorList>
            <person name="Parey E."/>
            <person name="Louis A."/>
            <person name="Montfort J."/>
            <person name="Bouchez O."/>
            <person name="Roques C."/>
            <person name="Iampietro C."/>
            <person name="Lluch J."/>
            <person name="Castinel A."/>
            <person name="Donnadieu C."/>
            <person name="Desvignes T."/>
            <person name="Floi Bucao C."/>
            <person name="Jouanno E."/>
            <person name="Wen M."/>
            <person name="Mejri S."/>
            <person name="Dirks R."/>
            <person name="Jansen H."/>
            <person name="Henkel C."/>
            <person name="Chen W.J."/>
            <person name="Zahm M."/>
            <person name="Cabau C."/>
            <person name="Klopp C."/>
            <person name="Thompson A.W."/>
            <person name="Robinson-Rechavi M."/>
            <person name="Braasch I."/>
            <person name="Lecointre G."/>
            <person name="Bobe J."/>
            <person name="Postlethwait J.H."/>
            <person name="Berthelot C."/>
            <person name="Roest Crollius H."/>
            <person name="Guiguen Y."/>
        </authorList>
    </citation>
    <scope>NUCLEOTIDE SEQUENCE</scope>
    <source>
        <strain evidence="17">NC1722</strain>
    </source>
</reference>
<keyword evidence="18" id="KW-1185">Reference proteome</keyword>
<dbReference type="AlphaFoldDB" id="A0AAD7SP61"/>
<feature type="domain" description="G-protein coupled receptors family 1 profile" evidence="16">
    <location>
        <begin position="1"/>
        <end position="51"/>
    </location>
</feature>
<comment type="subcellular location">
    <subcellularLocation>
        <location evidence="1">Cell membrane</location>
        <topology evidence="1">Multi-pass membrane protein</topology>
    </subcellularLocation>
</comment>
<dbReference type="GO" id="GO:0005886">
    <property type="term" value="C:plasma membrane"/>
    <property type="evidence" value="ECO:0007669"/>
    <property type="project" value="UniProtKB-SubCell"/>
</dbReference>
<dbReference type="InterPro" id="IPR000276">
    <property type="entry name" value="GPCR_Rhodpsn"/>
</dbReference>
<dbReference type="GO" id="GO:0043410">
    <property type="term" value="P:positive regulation of MAPK cascade"/>
    <property type="evidence" value="ECO:0007669"/>
    <property type="project" value="TreeGrafter"/>
</dbReference>
<evidence type="ECO:0000256" key="5">
    <source>
        <dbReference type="ARBA" id="ARBA00022989"/>
    </source>
</evidence>
<comment type="caution">
    <text evidence="17">The sequence shown here is derived from an EMBL/GenBank/DDBJ whole genome shotgun (WGS) entry which is preliminary data.</text>
</comment>
<evidence type="ECO:0000256" key="2">
    <source>
        <dbReference type="ARBA" id="ARBA00022188"/>
    </source>
</evidence>
<dbReference type="PANTHER" id="PTHR24248">
    <property type="entry name" value="ADRENERGIC RECEPTOR-RELATED G-PROTEIN COUPLED RECEPTOR"/>
    <property type="match status" value="1"/>
</dbReference>
<evidence type="ECO:0000256" key="12">
    <source>
        <dbReference type="ARBA" id="ARBA00023288"/>
    </source>
</evidence>
<keyword evidence="5" id="KW-1133">Transmembrane helix</keyword>
<protein>
    <recommendedName>
        <fullName evidence="2">Beta-2 adrenergic receptor</fullName>
    </recommendedName>
    <alternativeName>
        <fullName evidence="13">Beta-2 adrenoreceptor</fullName>
    </alternativeName>
</protein>
<dbReference type="GO" id="GO:0002025">
    <property type="term" value="P:norepinephrine-epinephrine-mediated vasodilation involved in regulation of systemic arterial blood pressure"/>
    <property type="evidence" value="ECO:0007669"/>
    <property type="project" value="TreeGrafter"/>
</dbReference>
<evidence type="ECO:0000256" key="1">
    <source>
        <dbReference type="ARBA" id="ARBA00004651"/>
    </source>
</evidence>
<feature type="compositionally biased region" description="Basic and acidic residues" evidence="14">
    <location>
        <begin position="109"/>
        <end position="121"/>
    </location>
</feature>
<keyword evidence="8" id="KW-0564">Palmitate</keyword>
<evidence type="ECO:0000256" key="15">
    <source>
        <dbReference type="SAM" id="SignalP"/>
    </source>
</evidence>
<feature type="compositionally biased region" description="Polar residues" evidence="14">
    <location>
        <begin position="122"/>
        <end position="134"/>
    </location>
</feature>
<evidence type="ECO:0000313" key="17">
    <source>
        <dbReference type="EMBL" id="KAJ8406075.1"/>
    </source>
</evidence>
<feature type="region of interest" description="Disordered" evidence="14">
    <location>
        <begin position="109"/>
        <end position="134"/>
    </location>
</feature>
<gene>
    <name evidence="17" type="ORF">AAFF_G00309630</name>
</gene>
<organism evidence="17 18">
    <name type="scientific">Aldrovandia affinis</name>
    <dbReference type="NCBI Taxonomy" id="143900"/>
    <lineage>
        <taxon>Eukaryota</taxon>
        <taxon>Metazoa</taxon>
        <taxon>Chordata</taxon>
        <taxon>Craniata</taxon>
        <taxon>Vertebrata</taxon>
        <taxon>Euteleostomi</taxon>
        <taxon>Actinopterygii</taxon>
        <taxon>Neopterygii</taxon>
        <taxon>Teleostei</taxon>
        <taxon>Notacanthiformes</taxon>
        <taxon>Halosauridae</taxon>
        <taxon>Aldrovandia</taxon>
    </lineage>
</organism>
<evidence type="ECO:0000256" key="7">
    <source>
        <dbReference type="ARBA" id="ARBA00023136"/>
    </source>
</evidence>
<dbReference type="GO" id="GO:0051380">
    <property type="term" value="F:norepinephrine binding"/>
    <property type="evidence" value="ECO:0007669"/>
    <property type="project" value="TreeGrafter"/>
</dbReference>
<evidence type="ECO:0000256" key="13">
    <source>
        <dbReference type="ARBA" id="ARBA00030379"/>
    </source>
</evidence>
<feature type="chain" id="PRO_5042253391" description="Beta-2 adrenergic receptor" evidence="15">
    <location>
        <begin position="19"/>
        <end position="134"/>
    </location>
</feature>
<evidence type="ECO:0000256" key="10">
    <source>
        <dbReference type="ARBA" id="ARBA00023170"/>
    </source>
</evidence>
<dbReference type="SUPFAM" id="SSF81321">
    <property type="entry name" value="Family A G protein-coupled receptor-like"/>
    <property type="match status" value="1"/>
</dbReference>
<keyword evidence="15" id="KW-0732">Signal</keyword>
<sequence>MGTFTLCWLPFFVLNVLSMVERIREENNFDLAFKILNWIGYSNSAFNPLIYCRSPEFRYAFQEILCLRRTFPKMGPNTDYVYSGHSWQSEKQAKGKSDSEERETIEGILEKSELSVPDRPDSNGNCSKALTSVI</sequence>
<feature type="signal peptide" evidence="15">
    <location>
        <begin position="1"/>
        <end position="18"/>
    </location>
</feature>
<keyword evidence="7" id="KW-0472">Membrane</keyword>
<keyword evidence="12" id="KW-0449">Lipoprotein</keyword>
<keyword evidence="10" id="KW-0675">Receptor</keyword>
<evidence type="ECO:0000256" key="8">
    <source>
        <dbReference type="ARBA" id="ARBA00023139"/>
    </source>
</evidence>
<name>A0AAD7SP61_9TELE</name>
<dbReference type="Proteomes" id="UP001221898">
    <property type="component" value="Unassembled WGS sequence"/>
</dbReference>
<evidence type="ECO:0000313" key="18">
    <source>
        <dbReference type="Proteomes" id="UP001221898"/>
    </source>
</evidence>
<dbReference type="Gene3D" id="1.20.1070.10">
    <property type="entry name" value="Rhodopsin 7-helix transmembrane proteins"/>
    <property type="match status" value="1"/>
</dbReference>
<accession>A0AAD7SP61</accession>
<dbReference type="GO" id="GO:0004941">
    <property type="term" value="F:beta2-adrenergic receptor activity"/>
    <property type="evidence" value="ECO:0007669"/>
    <property type="project" value="TreeGrafter"/>
</dbReference>
<proteinExistence type="predicted"/>
<evidence type="ECO:0000256" key="6">
    <source>
        <dbReference type="ARBA" id="ARBA00023040"/>
    </source>
</evidence>
<dbReference type="PROSITE" id="PS50262">
    <property type="entry name" value="G_PROTEIN_RECEP_F1_2"/>
    <property type="match status" value="1"/>
</dbReference>
<evidence type="ECO:0000256" key="4">
    <source>
        <dbReference type="ARBA" id="ARBA00022692"/>
    </source>
</evidence>